<dbReference type="Pfam" id="PF02984">
    <property type="entry name" value="Cyclin_C"/>
    <property type="match status" value="1"/>
</dbReference>
<comment type="similarity">
    <text evidence="4">Belongs to the cyclin family.</text>
</comment>
<dbReference type="GO" id="GO:0051301">
    <property type="term" value="P:cell division"/>
    <property type="evidence" value="ECO:0007669"/>
    <property type="project" value="UniProtKB-KW"/>
</dbReference>
<dbReference type="InterPro" id="IPR039361">
    <property type="entry name" value="Cyclin"/>
</dbReference>
<protein>
    <recommendedName>
        <fullName evidence="10">Cyclin N-terminal domain-containing protein</fullName>
    </recommendedName>
</protein>
<dbReference type="SMART" id="SM01332">
    <property type="entry name" value="Cyclin_C"/>
    <property type="match status" value="1"/>
</dbReference>
<evidence type="ECO:0008006" key="10">
    <source>
        <dbReference type="Google" id="ProtNLM"/>
    </source>
</evidence>
<dbReference type="EMBL" id="JAMWBK010000001">
    <property type="protein sequence ID" value="KAJ8908759.1"/>
    <property type="molecule type" value="Genomic_DNA"/>
</dbReference>
<organism evidence="8 9">
    <name type="scientific">Rhodosorus marinus</name>
    <dbReference type="NCBI Taxonomy" id="101924"/>
    <lineage>
        <taxon>Eukaryota</taxon>
        <taxon>Rhodophyta</taxon>
        <taxon>Stylonematophyceae</taxon>
        <taxon>Stylonematales</taxon>
        <taxon>Stylonemataceae</taxon>
        <taxon>Rhodosorus</taxon>
    </lineage>
</organism>
<dbReference type="FunFam" id="1.10.472.10:FF:000001">
    <property type="entry name" value="G2/mitotic-specific cyclin"/>
    <property type="match status" value="1"/>
</dbReference>
<feature type="compositionally biased region" description="Basic and acidic residues" evidence="5">
    <location>
        <begin position="102"/>
        <end position="112"/>
    </location>
</feature>
<evidence type="ECO:0000256" key="5">
    <source>
        <dbReference type="SAM" id="MobiDB-lite"/>
    </source>
</evidence>
<name>A0AAV8V216_9RHOD</name>
<dbReference type="InterPro" id="IPR048258">
    <property type="entry name" value="Cyclins_cyclin-box"/>
</dbReference>
<evidence type="ECO:0000256" key="1">
    <source>
        <dbReference type="ARBA" id="ARBA00022618"/>
    </source>
</evidence>
<dbReference type="Pfam" id="PF00134">
    <property type="entry name" value="Cyclin_N"/>
    <property type="match status" value="1"/>
</dbReference>
<dbReference type="AlphaFoldDB" id="A0AAV8V216"/>
<dbReference type="CDD" id="cd20507">
    <property type="entry name" value="CYCLIN_CCNB1-like_rpt1"/>
    <property type="match status" value="1"/>
</dbReference>
<evidence type="ECO:0000259" key="7">
    <source>
        <dbReference type="SMART" id="SM01332"/>
    </source>
</evidence>
<keyword evidence="3" id="KW-0131">Cell cycle</keyword>
<dbReference type="Proteomes" id="UP001157974">
    <property type="component" value="Unassembled WGS sequence"/>
</dbReference>
<dbReference type="InterPro" id="IPR036915">
    <property type="entry name" value="Cyclin-like_sf"/>
</dbReference>
<evidence type="ECO:0000313" key="9">
    <source>
        <dbReference type="Proteomes" id="UP001157974"/>
    </source>
</evidence>
<evidence type="ECO:0000256" key="3">
    <source>
        <dbReference type="ARBA" id="ARBA00023306"/>
    </source>
</evidence>
<feature type="compositionally biased region" description="Polar residues" evidence="5">
    <location>
        <begin position="83"/>
        <end position="99"/>
    </location>
</feature>
<dbReference type="GO" id="GO:0044772">
    <property type="term" value="P:mitotic cell cycle phase transition"/>
    <property type="evidence" value="ECO:0007669"/>
    <property type="project" value="InterPro"/>
</dbReference>
<gene>
    <name evidence="8" type="ORF">NDN08_005464</name>
</gene>
<dbReference type="InterPro" id="IPR013763">
    <property type="entry name" value="Cyclin-like_dom"/>
</dbReference>
<feature type="domain" description="Cyclin-like" evidence="6">
    <location>
        <begin position="202"/>
        <end position="286"/>
    </location>
</feature>
<dbReference type="GO" id="GO:0016538">
    <property type="term" value="F:cyclin-dependent protein serine/threonine kinase regulator activity"/>
    <property type="evidence" value="ECO:0007669"/>
    <property type="project" value="InterPro"/>
</dbReference>
<dbReference type="PANTHER" id="PTHR10177">
    <property type="entry name" value="CYCLINS"/>
    <property type="match status" value="1"/>
</dbReference>
<dbReference type="SMART" id="SM00385">
    <property type="entry name" value="CYCLIN"/>
    <property type="match status" value="2"/>
</dbReference>
<comment type="caution">
    <text evidence="8">The sequence shown here is derived from an EMBL/GenBank/DDBJ whole genome shotgun (WGS) entry which is preliminary data.</text>
</comment>
<dbReference type="InterPro" id="IPR006671">
    <property type="entry name" value="Cyclin_N"/>
</dbReference>
<keyword evidence="1" id="KW-0132">Cell division</keyword>
<dbReference type="SUPFAM" id="SSF47954">
    <property type="entry name" value="Cyclin-like"/>
    <property type="match status" value="2"/>
</dbReference>
<sequence length="420" mass="47731">MEAGGGRYSTRLRSAHQGTSENNEVLPGKRTLRQSQRGGGNVAKRALGDITNNAVINGGNGYPQEKKTTNAQRLPLASKPQEKSSSLRRTQPSQGSLRSMPNRRDVSVEQRRQYQSSLEPDHGTRKPKTSVTNDLNERMAEIKLRNVLDIDANDHQDHLACSEYVKEIFDHWKRVEAKYLPSKDYMSQQPDLSDKMRSILVDWLVDVHQKFKLSPDTLFLTVNVVDRFLSTEKVVRQKLQLVGVSSMLIASKYHEIYAPETNDFVYISDRAYTREEILKMEATVLNRLGFNVTTPSPNVFLARFMKAAGCNKKSASYATYCLELAQQEYRLVGIVPSQLAASACYLSGKQTSSMVWNETLEHYTGFREEELMETVRVMYNLVASSTPNSRLTAVRRKYSQVKHHEVAKMELLSMSFPTQY</sequence>
<dbReference type="PIRSF" id="PIRSF001771">
    <property type="entry name" value="Cyclin_A_B_D_E"/>
    <property type="match status" value="1"/>
</dbReference>
<dbReference type="Gene3D" id="1.10.472.10">
    <property type="entry name" value="Cyclin-like"/>
    <property type="match status" value="2"/>
</dbReference>
<accession>A0AAV8V216</accession>
<evidence type="ECO:0000256" key="4">
    <source>
        <dbReference type="RuleBase" id="RU000383"/>
    </source>
</evidence>
<keyword evidence="2 4" id="KW-0195">Cyclin</keyword>
<evidence type="ECO:0000313" key="8">
    <source>
        <dbReference type="EMBL" id="KAJ8908759.1"/>
    </source>
</evidence>
<evidence type="ECO:0000259" key="6">
    <source>
        <dbReference type="SMART" id="SM00385"/>
    </source>
</evidence>
<proteinExistence type="inferred from homology"/>
<feature type="domain" description="Cyclin C-terminal" evidence="7">
    <location>
        <begin position="295"/>
        <end position="412"/>
    </location>
</feature>
<dbReference type="InterPro" id="IPR046965">
    <property type="entry name" value="Cyclin_A/B-like"/>
</dbReference>
<feature type="domain" description="Cyclin-like" evidence="6">
    <location>
        <begin position="299"/>
        <end position="380"/>
    </location>
</feature>
<evidence type="ECO:0000256" key="2">
    <source>
        <dbReference type="ARBA" id="ARBA00023127"/>
    </source>
</evidence>
<reference evidence="8 9" key="1">
    <citation type="journal article" date="2023" name="Nat. Commun.">
        <title>Origin of minicircular mitochondrial genomes in red algae.</title>
        <authorList>
            <person name="Lee Y."/>
            <person name="Cho C.H."/>
            <person name="Lee Y.M."/>
            <person name="Park S.I."/>
            <person name="Yang J.H."/>
            <person name="West J.A."/>
            <person name="Bhattacharya D."/>
            <person name="Yoon H.S."/>
        </authorList>
    </citation>
    <scope>NUCLEOTIDE SEQUENCE [LARGE SCALE GENOMIC DNA]</scope>
    <source>
        <strain evidence="8 9">CCMP1338</strain>
        <tissue evidence="8">Whole cell</tissue>
    </source>
</reference>
<dbReference type="InterPro" id="IPR004367">
    <property type="entry name" value="Cyclin_C-dom"/>
</dbReference>
<feature type="region of interest" description="Disordered" evidence="5">
    <location>
        <begin position="1"/>
        <end position="135"/>
    </location>
</feature>
<keyword evidence="9" id="KW-1185">Reference proteome</keyword>
<dbReference type="PROSITE" id="PS00292">
    <property type="entry name" value="CYCLINS"/>
    <property type="match status" value="1"/>
</dbReference>